<dbReference type="EMBL" id="JAQQDW010000010">
    <property type="protein sequence ID" value="MFM0103317.1"/>
    <property type="molecule type" value="Genomic_DNA"/>
</dbReference>
<proteinExistence type="predicted"/>
<keyword evidence="2" id="KW-1185">Reference proteome</keyword>
<name>A0ACC7N765_9BURK</name>
<comment type="caution">
    <text evidence="1">The sequence shown here is derived from an EMBL/GenBank/DDBJ whole genome shotgun (WGS) entry which is preliminary data.</text>
</comment>
<reference evidence="1 2" key="1">
    <citation type="journal article" date="2024" name="Chem. Sci.">
        <title>Discovery of megapolipeptins by genome mining of a Burkholderiales bacteria collection.</title>
        <authorList>
            <person name="Paulo B.S."/>
            <person name="Recchia M.J.J."/>
            <person name="Lee S."/>
            <person name="Fergusson C.H."/>
            <person name="Romanowski S.B."/>
            <person name="Hernandez A."/>
            <person name="Krull N."/>
            <person name="Liu D.Y."/>
            <person name="Cavanagh H."/>
            <person name="Bos A."/>
            <person name="Gray C.A."/>
            <person name="Murphy B.T."/>
            <person name="Linington R.G."/>
            <person name="Eustaquio A.S."/>
        </authorList>
    </citation>
    <scope>NUCLEOTIDE SEQUENCE [LARGE SCALE GENOMIC DNA]</scope>
    <source>
        <strain evidence="1 2">RL18-126-BIB-B</strain>
    </source>
</reference>
<evidence type="ECO:0000313" key="2">
    <source>
        <dbReference type="Proteomes" id="UP001629235"/>
    </source>
</evidence>
<accession>A0ACC7N765</accession>
<gene>
    <name evidence="1" type="ORF">PQR01_07440</name>
</gene>
<sequence>MKSSDCCRHDRHGGRCNMGCAARIRREQRAQRKREADPERAAGNPYAMVQPVGEPPFEPRASHVCSTNETQFCKPLIFPASCRIQDDAVFGAWLPAAAEPT</sequence>
<organism evidence="1 2">
    <name type="scientific">Paraburkholderia rhynchosiae</name>
    <dbReference type="NCBI Taxonomy" id="487049"/>
    <lineage>
        <taxon>Bacteria</taxon>
        <taxon>Pseudomonadati</taxon>
        <taxon>Pseudomonadota</taxon>
        <taxon>Betaproteobacteria</taxon>
        <taxon>Burkholderiales</taxon>
        <taxon>Burkholderiaceae</taxon>
        <taxon>Paraburkholderia</taxon>
    </lineage>
</organism>
<dbReference type="Proteomes" id="UP001629235">
    <property type="component" value="Unassembled WGS sequence"/>
</dbReference>
<protein>
    <submittedName>
        <fullName evidence="1">Uncharacterized protein</fullName>
    </submittedName>
</protein>
<evidence type="ECO:0000313" key="1">
    <source>
        <dbReference type="EMBL" id="MFM0103317.1"/>
    </source>
</evidence>